<comment type="similarity">
    <text evidence="2 4">Belongs to the bacterial solute-binding protein 3 family.</text>
</comment>
<dbReference type="InterPro" id="IPR018313">
    <property type="entry name" value="SBP_3_CS"/>
</dbReference>
<dbReference type="InterPro" id="IPR001638">
    <property type="entry name" value="Solute-binding_3/MltF_N"/>
</dbReference>
<evidence type="ECO:0000313" key="8">
    <source>
        <dbReference type="Proteomes" id="UP000065220"/>
    </source>
</evidence>
<feature type="signal peptide" evidence="5">
    <location>
        <begin position="1"/>
        <end position="17"/>
    </location>
</feature>
<dbReference type="KEGG" id="ard:AXF14_09970"/>
<dbReference type="EMBL" id="CP014228">
    <property type="protein sequence ID" value="AMD87848.1"/>
    <property type="molecule type" value="Genomic_DNA"/>
</dbReference>
<dbReference type="GO" id="GO:0030313">
    <property type="term" value="C:cell envelope"/>
    <property type="evidence" value="ECO:0007669"/>
    <property type="project" value="UniProtKB-SubCell"/>
</dbReference>
<feature type="chain" id="PRO_5038728929" evidence="5">
    <location>
        <begin position="18"/>
        <end position="302"/>
    </location>
</feature>
<evidence type="ECO:0000256" key="4">
    <source>
        <dbReference type="RuleBase" id="RU003744"/>
    </source>
</evidence>
<proteinExistence type="inferred from homology"/>
<dbReference type="AlphaFoldDB" id="A0A0X8JFE7"/>
<evidence type="ECO:0000313" key="7">
    <source>
        <dbReference type="EMBL" id="AMD87848.1"/>
    </source>
</evidence>
<name>A0A0X8JFE7_ACTRD</name>
<dbReference type="Pfam" id="PF00497">
    <property type="entry name" value="SBP_bac_3"/>
    <property type="match status" value="1"/>
</dbReference>
<accession>A0A0X8JFE7</accession>
<gene>
    <name evidence="7" type="ORF">AXF14_09970</name>
</gene>
<keyword evidence="8" id="KW-1185">Reference proteome</keyword>
<evidence type="ECO:0000256" key="5">
    <source>
        <dbReference type="SAM" id="SignalP"/>
    </source>
</evidence>
<dbReference type="SMART" id="SM00062">
    <property type="entry name" value="PBPb"/>
    <property type="match status" value="1"/>
</dbReference>
<dbReference type="CDD" id="cd01004">
    <property type="entry name" value="PBP2_MidA_like"/>
    <property type="match status" value="1"/>
</dbReference>
<comment type="subcellular location">
    <subcellularLocation>
        <location evidence="1">Cell envelope</location>
    </subcellularLocation>
</comment>
<evidence type="ECO:0000256" key="2">
    <source>
        <dbReference type="ARBA" id="ARBA00010333"/>
    </source>
</evidence>
<evidence type="ECO:0000256" key="3">
    <source>
        <dbReference type="ARBA" id="ARBA00022729"/>
    </source>
</evidence>
<keyword evidence="3 5" id="KW-0732">Signal</keyword>
<sequence length="302" mass="30998">MASALALAAGLSACTDAADWHASGSSTASTSTQGYDTSGIQKDDTIAAMLSSDDLSDGSLDIGASTDYAPAEFLSSSGKAIGYDVDLTTAIGKVLGVPSTTHTAEFDSIIAAMGSKYDLGVSSFTITTEREQSVDMISYINVGSSFDVQAGNPKGIDTSDHLKLCGLSVGVQVGTSQEDTMKQDAEKCSAAGEATLQVRSYNTQSEASTALAGGTIDAMYADSTVAGYAAEQTGGQLETVGEVEDALPQGILVSKDDPTLTKAVQAAVQKLMDDGTWQKILGAWGIEDGALDKAEINPNVEE</sequence>
<dbReference type="STRING" id="111015.AXF14_09970"/>
<dbReference type="OrthoDB" id="4633994at2"/>
<dbReference type="SUPFAM" id="SSF53850">
    <property type="entry name" value="Periplasmic binding protein-like II"/>
    <property type="match status" value="1"/>
</dbReference>
<feature type="domain" description="Solute-binding protein family 3/N-terminal" evidence="6">
    <location>
        <begin position="59"/>
        <end position="288"/>
    </location>
</feature>
<dbReference type="PANTHER" id="PTHR35936">
    <property type="entry name" value="MEMBRANE-BOUND LYTIC MUREIN TRANSGLYCOSYLASE F"/>
    <property type="match status" value="1"/>
</dbReference>
<dbReference type="PANTHER" id="PTHR35936:SF17">
    <property type="entry name" value="ARGININE-BINDING EXTRACELLULAR PROTEIN ARTP"/>
    <property type="match status" value="1"/>
</dbReference>
<evidence type="ECO:0000256" key="1">
    <source>
        <dbReference type="ARBA" id="ARBA00004196"/>
    </source>
</evidence>
<evidence type="ECO:0000259" key="6">
    <source>
        <dbReference type="SMART" id="SM00062"/>
    </source>
</evidence>
<dbReference type="Gene3D" id="3.40.190.10">
    <property type="entry name" value="Periplasmic binding protein-like II"/>
    <property type="match status" value="2"/>
</dbReference>
<dbReference type="Proteomes" id="UP000065220">
    <property type="component" value="Chromosome"/>
</dbReference>
<reference evidence="8" key="1">
    <citation type="submission" date="2016-02" db="EMBL/GenBank/DDBJ databases">
        <authorList>
            <person name="Holder M.E."/>
            <person name="Ajami N.J."/>
            <person name="Petrosino J.F."/>
        </authorList>
    </citation>
    <scope>NUCLEOTIDE SEQUENCE [LARGE SCALE GENOMIC DNA]</scope>
    <source>
        <strain evidence="8">CCUG 36733</strain>
    </source>
</reference>
<protein>
    <submittedName>
        <fullName evidence="7">ABC transporter substrate-binding protein</fullName>
    </submittedName>
</protein>
<dbReference type="PROSITE" id="PS01039">
    <property type="entry name" value="SBP_BACTERIAL_3"/>
    <property type="match status" value="1"/>
</dbReference>
<organism evidence="7 8">
    <name type="scientific">Actinomyces radicidentis</name>
    <dbReference type="NCBI Taxonomy" id="111015"/>
    <lineage>
        <taxon>Bacteria</taxon>
        <taxon>Bacillati</taxon>
        <taxon>Actinomycetota</taxon>
        <taxon>Actinomycetes</taxon>
        <taxon>Actinomycetales</taxon>
        <taxon>Actinomycetaceae</taxon>
        <taxon>Actinomyces</taxon>
    </lineage>
</organism>